<gene>
    <name evidence="3" type="primary">rlpA</name>
    <name evidence="6" type="ORF">SAMN05443248_3415</name>
</gene>
<dbReference type="Proteomes" id="UP000189796">
    <property type="component" value="Chromosome I"/>
</dbReference>
<sequence length="286" mass="30946">MQKTRISLRSSGLRLAESIFQDELQGTAGRAMATGSRERARDDRFRVLRRSACVILWHKKHTQHQIALTKPCRPRPATVPPRLDCDPDGMLIFDLGWGASWGCNMMSIGCGSTSGIDTTTGGKIVRLFALALGAASLAACAQSSVVSQRSELRQTRVASIERDRSASYMMRRRVASVRKHTPFASHRHAPGTKTASQGIASFYTEGTETASGEKFDTNDLTAAHPTLPFGTRLRVTNVSSGQSVTVRVNDRGPYVHGRVVDVSHSAADALGMVGKGLANVKLEVVQ</sequence>
<dbReference type="GO" id="GO:0008932">
    <property type="term" value="F:lytic endotransglycosylase activity"/>
    <property type="evidence" value="ECO:0007669"/>
    <property type="project" value="UniProtKB-UniRule"/>
</dbReference>
<name>A0A1M5PL15_9BRAD</name>
<evidence type="ECO:0000259" key="5">
    <source>
        <dbReference type="Pfam" id="PF03330"/>
    </source>
</evidence>
<keyword evidence="1 3" id="KW-0456">Lyase</keyword>
<protein>
    <recommendedName>
        <fullName evidence="3">Endolytic peptidoglycan transglycosylase RlpA</fullName>
        <ecNumber evidence="3">4.2.2.-</ecNumber>
    </recommendedName>
</protein>
<dbReference type="EC" id="4.2.2.-" evidence="3"/>
<evidence type="ECO:0000256" key="2">
    <source>
        <dbReference type="ARBA" id="ARBA00023316"/>
    </source>
</evidence>
<reference evidence="6 7" key="1">
    <citation type="submission" date="2016-11" db="EMBL/GenBank/DDBJ databases">
        <authorList>
            <person name="Jaros S."/>
            <person name="Januszkiewicz K."/>
            <person name="Wedrychowicz H."/>
        </authorList>
    </citation>
    <scope>NUCLEOTIDE SEQUENCE [LARGE SCALE GENOMIC DNA]</scope>
    <source>
        <strain evidence="6 7">GAS138</strain>
    </source>
</reference>
<dbReference type="InterPro" id="IPR036908">
    <property type="entry name" value="RlpA-like_sf"/>
</dbReference>
<feature type="domain" description="RlpA-like protein double-psi beta-barrel" evidence="5">
    <location>
        <begin position="196"/>
        <end position="281"/>
    </location>
</feature>
<dbReference type="CDD" id="cd22268">
    <property type="entry name" value="DPBB_RlpA-like"/>
    <property type="match status" value="1"/>
</dbReference>
<dbReference type="GO" id="GO:0000270">
    <property type="term" value="P:peptidoglycan metabolic process"/>
    <property type="evidence" value="ECO:0007669"/>
    <property type="project" value="UniProtKB-UniRule"/>
</dbReference>
<dbReference type="InterPro" id="IPR012997">
    <property type="entry name" value="RplA"/>
</dbReference>
<dbReference type="NCBIfam" id="TIGR00413">
    <property type="entry name" value="rlpA"/>
    <property type="match status" value="1"/>
</dbReference>
<dbReference type="InterPro" id="IPR009009">
    <property type="entry name" value="RlpA-like_DPBB"/>
</dbReference>
<dbReference type="AlphaFoldDB" id="A0A1M5PL15"/>
<keyword evidence="2 3" id="KW-0961">Cell wall biogenesis/degradation</keyword>
<dbReference type="HAMAP" id="MF_02071">
    <property type="entry name" value="RlpA"/>
    <property type="match status" value="1"/>
</dbReference>
<keyword evidence="6" id="KW-0449">Lipoprotein</keyword>
<comment type="function">
    <text evidence="3">Lytic transglycosylase with a strong preference for naked glycan strands that lack stem peptides.</text>
</comment>
<dbReference type="PANTHER" id="PTHR34183:SF1">
    <property type="entry name" value="ENDOLYTIC PEPTIDOGLYCAN TRANSGLYCOSYLASE RLPA"/>
    <property type="match status" value="1"/>
</dbReference>
<comment type="similarity">
    <text evidence="3 4">Belongs to the RlpA family.</text>
</comment>
<dbReference type="Gene3D" id="2.40.40.10">
    <property type="entry name" value="RlpA-like domain"/>
    <property type="match status" value="1"/>
</dbReference>
<evidence type="ECO:0000256" key="3">
    <source>
        <dbReference type="HAMAP-Rule" id="MF_02071"/>
    </source>
</evidence>
<dbReference type="GO" id="GO:0071555">
    <property type="term" value="P:cell wall organization"/>
    <property type="evidence" value="ECO:0007669"/>
    <property type="project" value="UniProtKB-KW"/>
</dbReference>
<evidence type="ECO:0000313" key="7">
    <source>
        <dbReference type="Proteomes" id="UP000189796"/>
    </source>
</evidence>
<evidence type="ECO:0000313" key="6">
    <source>
        <dbReference type="EMBL" id="SHH02466.1"/>
    </source>
</evidence>
<organism evidence="6 7">
    <name type="scientific">Bradyrhizobium erythrophlei</name>
    <dbReference type="NCBI Taxonomy" id="1437360"/>
    <lineage>
        <taxon>Bacteria</taxon>
        <taxon>Pseudomonadati</taxon>
        <taxon>Pseudomonadota</taxon>
        <taxon>Alphaproteobacteria</taxon>
        <taxon>Hyphomicrobiales</taxon>
        <taxon>Nitrobacteraceae</taxon>
        <taxon>Bradyrhizobium</taxon>
    </lineage>
</organism>
<evidence type="ECO:0000256" key="1">
    <source>
        <dbReference type="ARBA" id="ARBA00023239"/>
    </source>
</evidence>
<dbReference type="Pfam" id="PF03330">
    <property type="entry name" value="DPBB_1"/>
    <property type="match status" value="1"/>
</dbReference>
<accession>A0A1M5PL15</accession>
<proteinExistence type="inferred from homology"/>
<evidence type="ECO:0000256" key="4">
    <source>
        <dbReference type="RuleBase" id="RU003495"/>
    </source>
</evidence>
<dbReference type="InterPro" id="IPR034718">
    <property type="entry name" value="RlpA"/>
</dbReference>
<dbReference type="SUPFAM" id="SSF50685">
    <property type="entry name" value="Barwin-like endoglucanases"/>
    <property type="match status" value="1"/>
</dbReference>
<dbReference type="EMBL" id="LT670817">
    <property type="protein sequence ID" value="SHH02466.1"/>
    <property type="molecule type" value="Genomic_DNA"/>
</dbReference>
<dbReference type="PANTHER" id="PTHR34183">
    <property type="entry name" value="ENDOLYTIC PEPTIDOGLYCAN TRANSGLYCOSYLASE RLPA"/>
    <property type="match status" value="1"/>
</dbReference>